<feature type="domain" description="HPt" evidence="3">
    <location>
        <begin position="101"/>
        <end position="203"/>
    </location>
</feature>
<keyword evidence="5" id="KW-1185">Reference proteome</keyword>
<dbReference type="GO" id="GO:0000160">
    <property type="term" value="P:phosphorelay signal transduction system"/>
    <property type="evidence" value="ECO:0007669"/>
    <property type="project" value="InterPro"/>
</dbReference>
<dbReference type="InterPro" id="IPR008207">
    <property type="entry name" value="Sig_transdc_His_kin_Hpt_dom"/>
</dbReference>
<evidence type="ECO:0000313" key="5">
    <source>
        <dbReference type="Proteomes" id="UP000658997"/>
    </source>
</evidence>
<feature type="compositionally biased region" description="Pro residues" evidence="2">
    <location>
        <begin position="27"/>
        <end position="37"/>
    </location>
</feature>
<evidence type="ECO:0000313" key="4">
    <source>
        <dbReference type="EMBL" id="SYW83503.1"/>
    </source>
</evidence>
<dbReference type="Proteomes" id="UP000658997">
    <property type="component" value="Unassembled WGS sequence"/>
</dbReference>
<dbReference type="SUPFAM" id="SSF47226">
    <property type="entry name" value="Histidine-containing phosphotransfer domain, HPT domain"/>
    <property type="match status" value="1"/>
</dbReference>
<sequence>MSVPDIAKPSTDAITMNPAADVAPNLPTLPIPEPPAQPARAPTLTPTYSNTTTTTTTTNTATTSNNKQGADGAPGSAGNLSPSIIDMDIFTQLLEMDDEDDREFSKSIVWNYFDQAETTFKEMDAALSTHDLTELSTLGHFLKGSSAAVGVIKVRDSCEHMQHYGKCHGEDGVSDLSKEGALKKLTVTLRDVKVQYREAAKALKAFYDEGEQEEEEADGEGEAENEQVAGKENTQAEQKVEEQKETAPAPAATSANPTTPTSATA</sequence>
<dbReference type="GO" id="GO:0009927">
    <property type="term" value="F:histidine phosphotransfer kinase activity"/>
    <property type="evidence" value="ECO:0007669"/>
    <property type="project" value="InterPro"/>
</dbReference>
<feature type="region of interest" description="Disordered" evidence="2">
    <location>
        <begin position="1"/>
        <end position="79"/>
    </location>
</feature>
<evidence type="ECO:0000259" key="3">
    <source>
        <dbReference type="PROSITE" id="PS50894"/>
    </source>
</evidence>
<proteinExistence type="predicted"/>
<keyword evidence="1" id="KW-0597">Phosphoprotein</keyword>
<evidence type="ECO:0000256" key="2">
    <source>
        <dbReference type="SAM" id="MobiDB-lite"/>
    </source>
</evidence>
<dbReference type="CDD" id="cd00088">
    <property type="entry name" value="HPT"/>
    <property type="match status" value="1"/>
</dbReference>
<feature type="region of interest" description="Disordered" evidence="2">
    <location>
        <begin position="208"/>
        <end position="265"/>
    </location>
</feature>
<feature type="modified residue" description="Phosphohistidine" evidence="1">
    <location>
        <position position="140"/>
    </location>
</feature>
<gene>
    <name evidence="4" type="ORF">UBRO2_05205</name>
</gene>
<evidence type="ECO:0000256" key="1">
    <source>
        <dbReference type="PROSITE-ProRule" id="PRU00110"/>
    </source>
</evidence>
<dbReference type="AlphaFoldDB" id="A0A8H8TVT1"/>
<accession>A0A8H8TVT1</accession>
<reference evidence="4" key="1">
    <citation type="submission" date="2018-08" db="EMBL/GenBank/DDBJ databases">
        <authorList>
            <person name="Guldener U."/>
        </authorList>
    </citation>
    <scope>NUCLEOTIDE SEQUENCE</scope>
    <source>
        <strain evidence="4">UB2</strain>
    </source>
</reference>
<dbReference type="GO" id="GO:0005737">
    <property type="term" value="C:cytoplasm"/>
    <property type="evidence" value="ECO:0007669"/>
    <property type="project" value="TreeGrafter"/>
</dbReference>
<dbReference type="Gene3D" id="1.20.120.160">
    <property type="entry name" value="HPT domain"/>
    <property type="match status" value="1"/>
</dbReference>
<protein>
    <submittedName>
        <fullName evidence="4">Related to YPD1 - two-component phosphorelay intermediate</fullName>
    </submittedName>
</protein>
<dbReference type="FunFam" id="1.20.120.160:FF:000007">
    <property type="entry name" value="Multistep phosphorelay regulator 1"/>
    <property type="match status" value="1"/>
</dbReference>
<name>A0A8H8TVT1_9BASI</name>
<dbReference type="GO" id="GO:0043424">
    <property type="term" value="F:protein histidine kinase binding"/>
    <property type="evidence" value="ECO:0007669"/>
    <property type="project" value="InterPro"/>
</dbReference>
<comment type="caution">
    <text evidence="4">The sequence shown here is derived from an EMBL/GenBank/DDBJ whole genome shotgun (WGS) entry which is preliminary data.</text>
</comment>
<dbReference type="GO" id="GO:0005634">
    <property type="term" value="C:nucleus"/>
    <property type="evidence" value="ECO:0007669"/>
    <property type="project" value="TreeGrafter"/>
</dbReference>
<dbReference type="PANTHER" id="PTHR28242">
    <property type="entry name" value="PHOSPHORELAY INTERMEDIATE PROTEIN YPD1"/>
    <property type="match status" value="1"/>
</dbReference>
<dbReference type="PROSITE" id="PS50894">
    <property type="entry name" value="HPT"/>
    <property type="match status" value="1"/>
</dbReference>
<organism evidence="4 5">
    <name type="scientific">Ustilago bromivora</name>
    <dbReference type="NCBI Taxonomy" id="307758"/>
    <lineage>
        <taxon>Eukaryota</taxon>
        <taxon>Fungi</taxon>
        <taxon>Dikarya</taxon>
        <taxon>Basidiomycota</taxon>
        <taxon>Ustilaginomycotina</taxon>
        <taxon>Ustilaginomycetes</taxon>
        <taxon>Ustilaginales</taxon>
        <taxon>Ustilaginaceae</taxon>
        <taxon>Ustilago</taxon>
    </lineage>
</organism>
<dbReference type="EMBL" id="ULHB01000149">
    <property type="protein sequence ID" value="SYW83503.1"/>
    <property type="molecule type" value="Genomic_DNA"/>
</dbReference>
<dbReference type="Pfam" id="PF01627">
    <property type="entry name" value="Hpt"/>
    <property type="match status" value="1"/>
</dbReference>
<dbReference type="PANTHER" id="PTHR28242:SF52">
    <property type="entry name" value="PHOSPHORELAY INTERMEDIATE PROTEIN YPD1"/>
    <property type="match status" value="1"/>
</dbReference>
<feature type="compositionally biased region" description="Low complexity" evidence="2">
    <location>
        <begin position="246"/>
        <end position="265"/>
    </location>
</feature>
<dbReference type="InterPro" id="IPR045871">
    <property type="entry name" value="AHP1-5/YPD1"/>
</dbReference>
<dbReference type="InterPro" id="IPR036641">
    <property type="entry name" value="HPT_dom_sf"/>
</dbReference>
<feature type="compositionally biased region" description="Acidic residues" evidence="2">
    <location>
        <begin position="208"/>
        <end position="225"/>
    </location>
</feature>
<feature type="compositionally biased region" description="Low complexity" evidence="2">
    <location>
        <begin position="38"/>
        <end position="66"/>
    </location>
</feature>